<evidence type="ECO:0000313" key="2">
    <source>
        <dbReference type="Proteomes" id="UP000199400"/>
    </source>
</evidence>
<reference evidence="2" key="1">
    <citation type="submission" date="2016-10" db="EMBL/GenBank/DDBJ databases">
        <authorList>
            <person name="Varghese N."/>
            <person name="Submissions S."/>
        </authorList>
    </citation>
    <scope>NUCLEOTIDE SEQUENCE [LARGE SCALE GENOMIC DNA]</scope>
    <source>
        <strain evidence="2">ATCC 25963</strain>
    </source>
</reference>
<dbReference type="EMBL" id="FOMX01000047">
    <property type="protein sequence ID" value="SFF32496.1"/>
    <property type="molecule type" value="Genomic_DNA"/>
</dbReference>
<name>A0A1I2HUT1_9BACT</name>
<proteinExistence type="predicted"/>
<dbReference type="STRING" id="54.SAMN02745121_08156"/>
<dbReference type="AlphaFoldDB" id="A0A1I2HUT1"/>
<feature type="non-terminal residue" evidence="1">
    <location>
        <position position="79"/>
    </location>
</feature>
<keyword evidence="2" id="KW-1185">Reference proteome</keyword>
<dbReference type="Proteomes" id="UP000199400">
    <property type="component" value="Unassembled WGS sequence"/>
</dbReference>
<organism evidence="1 2">
    <name type="scientific">Nannocystis exedens</name>
    <dbReference type="NCBI Taxonomy" id="54"/>
    <lineage>
        <taxon>Bacteria</taxon>
        <taxon>Pseudomonadati</taxon>
        <taxon>Myxococcota</taxon>
        <taxon>Polyangia</taxon>
        <taxon>Nannocystales</taxon>
        <taxon>Nannocystaceae</taxon>
        <taxon>Nannocystis</taxon>
    </lineage>
</organism>
<gene>
    <name evidence="1" type="ORF">SAMN02745121_08156</name>
</gene>
<accession>A0A1I2HUT1</accession>
<dbReference type="RefSeq" id="WP_143141369.1">
    <property type="nucleotide sequence ID" value="NZ_FOMX01000047.1"/>
</dbReference>
<protein>
    <submittedName>
        <fullName evidence="1">Uncharacterized protein</fullName>
    </submittedName>
</protein>
<evidence type="ECO:0000313" key="1">
    <source>
        <dbReference type="EMBL" id="SFF32496.1"/>
    </source>
</evidence>
<sequence length="79" mass="8392">MGPCLLALSLAACTREPEHPPWQCNDDFVCDPDENQDACPSDCVWSEATGEGPAAAVCDAQENWTFVQACLGTCGNGEE</sequence>